<dbReference type="InterPro" id="IPR036397">
    <property type="entry name" value="RNaseH_sf"/>
</dbReference>
<accession>A0ABV3DC70</accession>
<feature type="region of interest" description="Disordered" evidence="4">
    <location>
        <begin position="266"/>
        <end position="357"/>
    </location>
</feature>
<dbReference type="SUPFAM" id="SSF53098">
    <property type="entry name" value="Ribonuclease H-like"/>
    <property type="match status" value="1"/>
</dbReference>
<dbReference type="Proteomes" id="UP001551482">
    <property type="component" value="Unassembled WGS sequence"/>
</dbReference>
<reference evidence="6 7" key="1">
    <citation type="submission" date="2024-06" db="EMBL/GenBank/DDBJ databases">
        <title>The Natural Products Discovery Center: Release of the First 8490 Sequenced Strains for Exploring Actinobacteria Biosynthetic Diversity.</title>
        <authorList>
            <person name="Kalkreuter E."/>
            <person name="Kautsar S.A."/>
            <person name="Yang D."/>
            <person name="Bader C.D."/>
            <person name="Teijaro C.N."/>
            <person name="Fluegel L."/>
            <person name="Davis C.M."/>
            <person name="Simpson J.R."/>
            <person name="Lauterbach L."/>
            <person name="Steele A.D."/>
            <person name="Gui C."/>
            <person name="Meng S."/>
            <person name="Li G."/>
            <person name="Viehrig K."/>
            <person name="Ye F."/>
            <person name="Su P."/>
            <person name="Kiefer A.F."/>
            <person name="Nichols A."/>
            <person name="Cepeda A.J."/>
            <person name="Yan W."/>
            <person name="Fan B."/>
            <person name="Jiang Y."/>
            <person name="Adhikari A."/>
            <person name="Zheng C.-J."/>
            <person name="Schuster L."/>
            <person name="Cowan T.M."/>
            <person name="Smanski M.J."/>
            <person name="Chevrette M.G."/>
            <person name="De Carvalho L.P.S."/>
            <person name="Shen B."/>
        </authorList>
    </citation>
    <scope>NUCLEOTIDE SEQUENCE [LARGE SCALE GENOMIC DNA]</scope>
    <source>
        <strain evidence="6 7">NPDC048946</strain>
    </source>
</reference>
<protein>
    <submittedName>
        <fullName evidence="6">Exonuclease domain-containing protein</fullName>
    </submittedName>
</protein>
<dbReference type="PANTHER" id="PTHR30231">
    <property type="entry name" value="DNA POLYMERASE III SUBUNIT EPSILON"/>
    <property type="match status" value="1"/>
</dbReference>
<evidence type="ECO:0000259" key="5">
    <source>
        <dbReference type="SMART" id="SM00479"/>
    </source>
</evidence>
<evidence type="ECO:0000313" key="7">
    <source>
        <dbReference type="Proteomes" id="UP001551482"/>
    </source>
</evidence>
<dbReference type="EMBL" id="JBEZFP010000006">
    <property type="protein sequence ID" value="MEU8132574.1"/>
    <property type="molecule type" value="Genomic_DNA"/>
</dbReference>
<proteinExistence type="predicted"/>
<sequence length="357" mass="36997">MATNRYGAACATCSTYVPPGDGVLTRVGGAWTTYCRNCEPKPAAPARGTHTGWHQRELAAFDLETSGVDVSSDFIVTAAVCDTSGVHRTWLVHPGDREIPEEATAVHGITTAYAREHGRPAVDCLDELADVLAAYLDAGTPVAIYNAVFDLSLLEAELRRHGRRTLAERTAVIGPIIDPLLIDKHQDRFRRGKRTLEATSAFYGVALADAHTADGDAEACLRLAVELGARYPKLAALDVRTLHNEQRAWAAEQAASFQAYLDRTKPGHGERIAGEWPVAPTAASGPSRPSAKGDSVAGAVAPVAAGGEAETGDRPVGGGPGAGAVPRARTDADGGAGVADAGVTDGPVPGVGRGGAS</sequence>
<name>A0ABV3DC70_9ACTN</name>
<dbReference type="GO" id="GO:0004527">
    <property type="term" value="F:exonuclease activity"/>
    <property type="evidence" value="ECO:0007669"/>
    <property type="project" value="UniProtKB-KW"/>
</dbReference>
<dbReference type="Pfam" id="PF00929">
    <property type="entry name" value="RNase_T"/>
    <property type="match status" value="1"/>
</dbReference>
<keyword evidence="1" id="KW-0540">Nuclease</keyword>
<evidence type="ECO:0000256" key="1">
    <source>
        <dbReference type="ARBA" id="ARBA00022722"/>
    </source>
</evidence>
<dbReference type="SMART" id="SM00479">
    <property type="entry name" value="EXOIII"/>
    <property type="match status" value="1"/>
</dbReference>
<keyword evidence="3 6" id="KW-0269">Exonuclease</keyword>
<evidence type="ECO:0000313" key="6">
    <source>
        <dbReference type="EMBL" id="MEU8132574.1"/>
    </source>
</evidence>
<keyword evidence="2" id="KW-0378">Hydrolase</keyword>
<evidence type="ECO:0000256" key="4">
    <source>
        <dbReference type="SAM" id="MobiDB-lite"/>
    </source>
</evidence>
<dbReference type="NCBIfam" id="NF005927">
    <property type="entry name" value="PRK07942.1"/>
    <property type="match status" value="1"/>
</dbReference>
<evidence type="ECO:0000256" key="3">
    <source>
        <dbReference type="ARBA" id="ARBA00022839"/>
    </source>
</evidence>
<evidence type="ECO:0000256" key="2">
    <source>
        <dbReference type="ARBA" id="ARBA00022801"/>
    </source>
</evidence>
<gene>
    <name evidence="6" type="ORF">AB0C36_03610</name>
</gene>
<dbReference type="InterPro" id="IPR012337">
    <property type="entry name" value="RNaseH-like_sf"/>
</dbReference>
<dbReference type="RefSeq" id="WP_358348614.1">
    <property type="nucleotide sequence ID" value="NZ_JBEZFP010000006.1"/>
</dbReference>
<dbReference type="CDD" id="cd06127">
    <property type="entry name" value="DEDDh"/>
    <property type="match status" value="1"/>
</dbReference>
<keyword evidence="7" id="KW-1185">Reference proteome</keyword>
<comment type="caution">
    <text evidence="6">The sequence shown here is derived from an EMBL/GenBank/DDBJ whole genome shotgun (WGS) entry which is preliminary data.</text>
</comment>
<feature type="compositionally biased region" description="Low complexity" evidence="4">
    <location>
        <begin position="296"/>
        <end position="308"/>
    </location>
</feature>
<feature type="domain" description="Exonuclease" evidence="5">
    <location>
        <begin position="57"/>
        <end position="233"/>
    </location>
</feature>
<dbReference type="PANTHER" id="PTHR30231:SF4">
    <property type="entry name" value="PROTEIN NEN2"/>
    <property type="match status" value="1"/>
</dbReference>
<organism evidence="6 7">
    <name type="scientific">Streptodolium elevatio</name>
    <dbReference type="NCBI Taxonomy" id="3157996"/>
    <lineage>
        <taxon>Bacteria</taxon>
        <taxon>Bacillati</taxon>
        <taxon>Actinomycetota</taxon>
        <taxon>Actinomycetes</taxon>
        <taxon>Kitasatosporales</taxon>
        <taxon>Streptomycetaceae</taxon>
        <taxon>Streptodolium</taxon>
    </lineage>
</organism>
<dbReference type="Gene3D" id="3.30.420.10">
    <property type="entry name" value="Ribonuclease H-like superfamily/Ribonuclease H"/>
    <property type="match status" value="1"/>
</dbReference>
<dbReference type="InterPro" id="IPR013520">
    <property type="entry name" value="Ribonucl_H"/>
</dbReference>